<reference evidence="7" key="3">
    <citation type="submission" date="2022-06" db="UniProtKB">
        <authorList>
            <consortium name="EnsemblPlants"/>
        </authorList>
    </citation>
    <scope>IDENTIFICATION</scope>
</reference>
<dbReference type="EC" id="2.7.11.1" evidence="2"/>
<dbReference type="PANTHER" id="PTHR32444:SF247">
    <property type="entry name" value="OS01G0958200 PROTEIN"/>
    <property type="match status" value="1"/>
</dbReference>
<dbReference type="GO" id="GO:0051707">
    <property type="term" value="P:response to other organism"/>
    <property type="evidence" value="ECO:0007669"/>
    <property type="project" value="UniProtKB-ARBA"/>
</dbReference>
<organism evidence="7 8">
    <name type="scientific">Triticum urartu</name>
    <name type="common">Red wild einkorn</name>
    <name type="synonym">Crithodium urartu</name>
    <dbReference type="NCBI Taxonomy" id="4572"/>
    <lineage>
        <taxon>Eukaryota</taxon>
        <taxon>Viridiplantae</taxon>
        <taxon>Streptophyta</taxon>
        <taxon>Embryophyta</taxon>
        <taxon>Tracheophyta</taxon>
        <taxon>Spermatophyta</taxon>
        <taxon>Magnoliopsida</taxon>
        <taxon>Liliopsida</taxon>
        <taxon>Poales</taxon>
        <taxon>Poaceae</taxon>
        <taxon>BOP clade</taxon>
        <taxon>Pooideae</taxon>
        <taxon>Triticodae</taxon>
        <taxon>Triticeae</taxon>
        <taxon>Triticinae</taxon>
        <taxon>Triticum</taxon>
    </lineage>
</organism>
<evidence type="ECO:0000259" key="6">
    <source>
        <dbReference type="Pfam" id="PF01453"/>
    </source>
</evidence>
<sequence length="116" mass="13025">MSTPAPAILLDNGNLVVRDQLNISMVFWQSFDNPVGTLLPGGWLGFNRITDKNISLISGPSFGLYFEQSILEINTKQNRVSMVRHISNTYDTTTPIKTILMLFPAGWAFVKMETLF</sequence>
<evidence type="ECO:0000256" key="5">
    <source>
        <dbReference type="ARBA" id="ARBA00048679"/>
    </source>
</evidence>
<reference evidence="8" key="1">
    <citation type="journal article" date="2013" name="Nature">
        <title>Draft genome of the wheat A-genome progenitor Triticum urartu.</title>
        <authorList>
            <person name="Ling H.Q."/>
            <person name="Zhao S."/>
            <person name="Liu D."/>
            <person name="Wang J."/>
            <person name="Sun H."/>
            <person name="Zhang C."/>
            <person name="Fan H."/>
            <person name="Li D."/>
            <person name="Dong L."/>
            <person name="Tao Y."/>
            <person name="Gao C."/>
            <person name="Wu H."/>
            <person name="Li Y."/>
            <person name="Cui Y."/>
            <person name="Guo X."/>
            <person name="Zheng S."/>
            <person name="Wang B."/>
            <person name="Yu K."/>
            <person name="Liang Q."/>
            <person name="Yang W."/>
            <person name="Lou X."/>
            <person name="Chen J."/>
            <person name="Feng M."/>
            <person name="Jian J."/>
            <person name="Zhang X."/>
            <person name="Luo G."/>
            <person name="Jiang Y."/>
            <person name="Liu J."/>
            <person name="Wang Z."/>
            <person name="Sha Y."/>
            <person name="Zhang B."/>
            <person name="Wu H."/>
            <person name="Tang D."/>
            <person name="Shen Q."/>
            <person name="Xue P."/>
            <person name="Zou S."/>
            <person name="Wang X."/>
            <person name="Liu X."/>
            <person name="Wang F."/>
            <person name="Yang Y."/>
            <person name="An X."/>
            <person name="Dong Z."/>
            <person name="Zhang K."/>
            <person name="Zhang X."/>
            <person name="Luo M.C."/>
            <person name="Dvorak J."/>
            <person name="Tong Y."/>
            <person name="Wang J."/>
            <person name="Yang H."/>
            <person name="Li Z."/>
            <person name="Wang D."/>
            <person name="Zhang A."/>
            <person name="Wang J."/>
        </authorList>
    </citation>
    <scope>NUCLEOTIDE SEQUENCE</scope>
    <source>
        <strain evidence="8">cv. G1812</strain>
    </source>
</reference>
<comment type="subcellular location">
    <subcellularLocation>
        <location evidence="1">Membrane</location>
        <topology evidence="1">Single-pass type I membrane protein</topology>
    </subcellularLocation>
</comment>
<dbReference type="EnsemblPlants" id="TuG1812G0500001393.01.T01">
    <property type="protein sequence ID" value="TuG1812G0500001393.01.T01.cds346343"/>
    <property type="gene ID" value="TuG1812G0500001393.01"/>
</dbReference>
<reference evidence="7" key="2">
    <citation type="submission" date="2018-03" db="EMBL/GenBank/DDBJ databases">
        <title>The Triticum urartu genome reveals the dynamic nature of wheat genome evolution.</title>
        <authorList>
            <person name="Ling H."/>
            <person name="Ma B."/>
            <person name="Shi X."/>
            <person name="Liu H."/>
            <person name="Dong L."/>
            <person name="Sun H."/>
            <person name="Cao Y."/>
            <person name="Gao Q."/>
            <person name="Zheng S."/>
            <person name="Li Y."/>
            <person name="Yu Y."/>
            <person name="Du H."/>
            <person name="Qi M."/>
            <person name="Li Y."/>
            <person name="Yu H."/>
            <person name="Cui Y."/>
            <person name="Wang N."/>
            <person name="Chen C."/>
            <person name="Wu H."/>
            <person name="Zhao Y."/>
            <person name="Zhang J."/>
            <person name="Li Y."/>
            <person name="Zhou W."/>
            <person name="Zhang B."/>
            <person name="Hu W."/>
            <person name="Eijk M."/>
            <person name="Tang J."/>
            <person name="Witsenboer H."/>
            <person name="Zhao S."/>
            <person name="Li Z."/>
            <person name="Zhang A."/>
            <person name="Wang D."/>
            <person name="Liang C."/>
        </authorList>
    </citation>
    <scope>NUCLEOTIDE SEQUENCE [LARGE SCALE GENOMIC DNA]</scope>
    <source>
        <strain evidence="7">cv. G1812</strain>
    </source>
</reference>
<dbReference type="GO" id="GO:0016020">
    <property type="term" value="C:membrane"/>
    <property type="evidence" value="ECO:0007669"/>
    <property type="project" value="UniProtKB-SubCell"/>
</dbReference>
<evidence type="ECO:0000313" key="7">
    <source>
        <dbReference type="EnsemblPlants" id="TuG1812G0500001393.01.T01.cds346343"/>
    </source>
</evidence>
<evidence type="ECO:0000256" key="2">
    <source>
        <dbReference type="ARBA" id="ARBA00012513"/>
    </source>
</evidence>
<comment type="catalytic activity">
    <reaction evidence="5">
        <text>L-seryl-[protein] + ATP = O-phospho-L-seryl-[protein] + ADP + H(+)</text>
        <dbReference type="Rhea" id="RHEA:17989"/>
        <dbReference type="Rhea" id="RHEA-COMP:9863"/>
        <dbReference type="Rhea" id="RHEA-COMP:11604"/>
        <dbReference type="ChEBI" id="CHEBI:15378"/>
        <dbReference type="ChEBI" id="CHEBI:29999"/>
        <dbReference type="ChEBI" id="CHEBI:30616"/>
        <dbReference type="ChEBI" id="CHEBI:83421"/>
        <dbReference type="ChEBI" id="CHEBI:456216"/>
        <dbReference type="EC" id="2.7.11.1"/>
    </reaction>
</comment>
<protein>
    <recommendedName>
        <fullName evidence="2">non-specific serine/threonine protein kinase</fullName>
        <ecNumber evidence="2">2.7.11.1</ecNumber>
    </recommendedName>
</protein>
<name>A0A8R7UGF5_TRIUA</name>
<accession>A0A8R7UGF5</accession>
<dbReference type="PANTHER" id="PTHR32444">
    <property type="entry name" value="BULB-TYPE LECTIN DOMAIN-CONTAINING PROTEIN"/>
    <property type="match status" value="1"/>
</dbReference>
<evidence type="ECO:0000256" key="3">
    <source>
        <dbReference type="ARBA" id="ARBA00023170"/>
    </source>
</evidence>
<dbReference type="Gramene" id="TuG1812G0500001393.01.T01">
    <property type="protein sequence ID" value="TuG1812G0500001393.01.T01.cds346343"/>
    <property type="gene ID" value="TuG1812G0500001393.01"/>
</dbReference>
<dbReference type="GO" id="GO:0004674">
    <property type="term" value="F:protein serine/threonine kinase activity"/>
    <property type="evidence" value="ECO:0007669"/>
    <property type="project" value="UniProtKB-EC"/>
</dbReference>
<feature type="domain" description="Bulb-type lectin" evidence="6">
    <location>
        <begin position="7"/>
        <end position="58"/>
    </location>
</feature>
<evidence type="ECO:0000313" key="8">
    <source>
        <dbReference type="Proteomes" id="UP000015106"/>
    </source>
</evidence>
<dbReference type="SUPFAM" id="SSF51110">
    <property type="entry name" value="alpha-D-mannose-specific plant lectins"/>
    <property type="match status" value="1"/>
</dbReference>
<dbReference type="InterPro" id="IPR036426">
    <property type="entry name" value="Bulb-type_lectin_dom_sf"/>
</dbReference>
<dbReference type="AlphaFoldDB" id="A0A8R7UGF5"/>
<comment type="catalytic activity">
    <reaction evidence="4">
        <text>L-threonyl-[protein] + ATP = O-phospho-L-threonyl-[protein] + ADP + H(+)</text>
        <dbReference type="Rhea" id="RHEA:46608"/>
        <dbReference type="Rhea" id="RHEA-COMP:11060"/>
        <dbReference type="Rhea" id="RHEA-COMP:11605"/>
        <dbReference type="ChEBI" id="CHEBI:15378"/>
        <dbReference type="ChEBI" id="CHEBI:30013"/>
        <dbReference type="ChEBI" id="CHEBI:30616"/>
        <dbReference type="ChEBI" id="CHEBI:61977"/>
        <dbReference type="ChEBI" id="CHEBI:456216"/>
        <dbReference type="EC" id="2.7.11.1"/>
    </reaction>
</comment>
<dbReference type="Pfam" id="PF01453">
    <property type="entry name" value="B_lectin"/>
    <property type="match status" value="1"/>
</dbReference>
<dbReference type="Proteomes" id="UP000015106">
    <property type="component" value="Chromosome 5"/>
</dbReference>
<keyword evidence="8" id="KW-1185">Reference proteome</keyword>
<evidence type="ECO:0000256" key="1">
    <source>
        <dbReference type="ARBA" id="ARBA00004479"/>
    </source>
</evidence>
<evidence type="ECO:0000256" key="4">
    <source>
        <dbReference type="ARBA" id="ARBA00047899"/>
    </source>
</evidence>
<proteinExistence type="predicted"/>
<keyword evidence="3" id="KW-0675">Receptor</keyword>
<dbReference type="InterPro" id="IPR001480">
    <property type="entry name" value="Bulb-type_lectin_dom"/>
</dbReference>